<name>A0ABU6JHE6_9BURK</name>
<proteinExistence type="predicted"/>
<organism evidence="2 3">
    <name type="scientific">Noviherbaspirillum album</name>
    <dbReference type="NCBI Taxonomy" id="3080276"/>
    <lineage>
        <taxon>Bacteria</taxon>
        <taxon>Pseudomonadati</taxon>
        <taxon>Pseudomonadota</taxon>
        <taxon>Betaproteobacteria</taxon>
        <taxon>Burkholderiales</taxon>
        <taxon>Oxalobacteraceae</taxon>
        <taxon>Noviherbaspirillum</taxon>
    </lineage>
</organism>
<keyword evidence="3" id="KW-1185">Reference proteome</keyword>
<reference evidence="2 3" key="1">
    <citation type="submission" date="2023-10" db="EMBL/GenBank/DDBJ databases">
        <title>Noviherbaspirillum sp. CPCC 100848 genome assembly.</title>
        <authorList>
            <person name="Li X.Y."/>
            <person name="Fang X.M."/>
        </authorList>
    </citation>
    <scope>NUCLEOTIDE SEQUENCE [LARGE SCALE GENOMIC DNA]</scope>
    <source>
        <strain evidence="2 3">CPCC 100848</strain>
    </source>
</reference>
<accession>A0ABU6JHE6</accession>
<dbReference type="RefSeq" id="WP_326509707.1">
    <property type="nucleotide sequence ID" value="NZ_JAWIIV010000043.1"/>
</dbReference>
<comment type="caution">
    <text evidence="2">The sequence shown here is derived from an EMBL/GenBank/DDBJ whole genome shotgun (WGS) entry which is preliminary data.</text>
</comment>
<dbReference type="Proteomes" id="UP001352263">
    <property type="component" value="Unassembled WGS sequence"/>
</dbReference>
<sequence>MDTISTKSLAEHLTKLATMLSADAMRLSALGVESHRDLAREATALKLLAERLWLTGSEVPLAKAEPAMELRLGRDRRTLQGGIASYARLSPTRRHPDEDIFKAVPNPLAGSSESPAP</sequence>
<dbReference type="EMBL" id="JAWIIV010000043">
    <property type="protein sequence ID" value="MEC4723084.1"/>
    <property type="molecule type" value="Genomic_DNA"/>
</dbReference>
<feature type="region of interest" description="Disordered" evidence="1">
    <location>
        <begin position="85"/>
        <end position="117"/>
    </location>
</feature>
<gene>
    <name evidence="2" type="ORF">RY831_28385</name>
</gene>
<evidence type="ECO:0000313" key="2">
    <source>
        <dbReference type="EMBL" id="MEC4723084.1"/>
    </source>
</evidence>
<evidence type="ECO:0000313" key="3">
    <source>
        <dbReference type="Proteomes" id="UP001352263"/>
    </source>
</evidence>
<evidence type="ECO:0000256" key="1">
    <source>
        <dbReference type="SAM" id="MobiDB-lite"/>
    </source>
</evidence>
<protein>
    <submittedName>
        <fullName evidence="2">Uncharacterized protein</fullName>
    </submittedName>
</protein>